<dbReference type="Pfam" id="PF02770">
    <property type="entry name" value="Acyl-CoA_dh_M"/>
    <property type="match status" value="1"/>
</dbReference>
<dbReference type="PANTHER" id="PTHR43884:SF25">
    <property type="entry name" value="ACYL-COA DEHYDROGENASE YDBM-RELATED"/>
    <property type="match status" value="1"/>
</dbReference>
<protein>
    <submittedName>
        <fullName evidence="5">Acyl-CoA/acyl-ACP dehydrogenase</fullName>
    </submittedName>
</protein>
<keyword evidence="1" id="KW-0560">Oxidoreductase</keyword>
<evidence type="ECO:0000259" key="4">
    <source>
        <dbReference type="Pfam" id="PF02771"/>
    </source>
</evidence>
<evidence type="ECO:0000256" key="2">
    <source>
        <dbReference type="SAM" id="MobiDB-lite"/>
    </source>
</evidence>
<dbReference type="SUPFAM" id="SSF56645">
    <property type="entry name" value="Acyl-CoA dehydrogenase NM domain-like"/>
    <property type="match status" value="1"/>
</dbReference>
<name>A0ABY7M3T6_9CHLR</name>
<proteinExistence type="predicted"/>
<evidence type="ECO:0000313" key="5">
    <source>
        <dbReference type="EMBL" id="WBL35228.1"/>
    </source>
</evidence>
<gene>
    <name evidence="5" type="ORF">O0235_10555</name>
</gene>
<dbReference type="Gene3D" id="1.10.540.10">
    <property type="entry name" value="Acyl-CoA dehydrogenase/oxidase, N-terminal domain"/>
    <property type="match status" value="1"/>
</dbReference>
<dbReference type="InterPro" id="IPR013786">
    <property type="entry name" value="AcylCoA_DH/ox_N"/>
</dbReference>
<evidence type="ECO:0000313" key="6">
    <source>
        <dbReference type="Proteomes" id="UP001212803"/>
    </source>
</evidence>
<accession>A0ABY7M3T6</accession>
<dbReference type="InterPro" id="IPR046373">
    <property type="entry name" value="Acyl-CoA_Oxase/DH_mid-dom_sf"/>
</dbReference>
<evidence type="ECO:0000256" key="1">
    <source>
        <dbReference type="ARBA" id="ARBA00023002"/>
    </source>
</evidence>
<reference evidence="5 6" key="1">
    <citation type="journal article" date="2023" name="ISME J.">
        <title>Thermophilic Dehalococcoidia with unusual traits shed light on an unexpected past.</title>
        <authorList>
            <person name="Palmer M."/>
            <person name="Covington J.K."/>
            <person name="Zhou E.M."/>
            <person name="Thomas S.C."/>
            <person name="Habib N."/>
            <person name="Seymour C.O."/>
            <person name="Lai D."/>
            <person name="Johnston J."/>
            <person name="Hashimi A."/>
            <person name="Jiao J.Y."/>
            <person name="Muok A.R."/>
            <person name="Liu L."/>
            <person name="Xian W.D."/>
            <person name="Zhi X.Y."/>
            <person name="Li M.M."/>
            <person name="Silva L.P."/>
            <person name="Bowen B.P."/>
            <person name="Louie K."/>
            <person name="Briegel A."/>
            <person name="Pett-Ridge J."/>
            <person name="Weber P.K."/>
            <person name="Tocheva E.I."/>
            <person name="Woyke T."/>
            <person name="Northen T.R."/>
            <person name="Mayali X."/>
            <person name="Li W.J."/>
            <person name="Hedlund B.P."/>
        </authorList>
    </citation>
    <scope>NUCLEOTIDE SEQUENCE [LARGE SCALE GENOMIC DNA]</scope>
    <source>
        <strain evidence="5 6">YIM 72310</strain>
    </source>
</reference>
<dbReference type="PANTHER" id="PTHR43884">
    <property type="entry name" value="ACYL-COA DEHYDROGENASE"/>
    <property type="match status" value="1"/>
</dbReference>
<feature type="domain" description="Acyl-CoA oxidase/dehydrogenase middle" evidence="3">
    <location>
        <begin position="119"/>
        <end position="172"/>
    </location>
</feature>
<keyword evidence="6" id="KW-1185">Reference proteome</keyword>
<dbReference type="EMBL" id="CP115149">
    <property type="protein sequence ID" value="WBL35228.1"/>
    <property type="molecule type" value="Genomic_DNA"/>
</dbReference>
<dbReference type="Gene3D" id="2.40.110.10">
    <property type="entry name" value="Butyryl-CoA Dehydrogenase, subunit A, domain 2"/>
    <property type="match status" value="1"/>
</dbReference>
<dbReference type="InterPro" id="IPR009100">
    <property type="entry name" value="AcylCoA_DH/oxidase_NM_dom_sf"/>
</dbReference>
<feature type="region of interest" description="Disordered" evidence="2">
    <location>
        <begin position="175"/>
        <end position="219"/>
    </location>
</feature>
<sequence>MEPDRDWVARARELAARFAERAAAHDREGSFPFENFAELRAAGFYGLTVPARYGGAEASLATYLGVLEALARGDGSTALAFMMHLKTFGQEREAPSYPEVWFERFCRGAVERGELVNTVATEEGLGSPSGGGLPDTVARREGGGWVLEGRKTFTTLAPVLHHFIVLARVEDGGSGPRAGGELPGAAGRTGPAGGGDVGCAGDAGDGEPRRGAGGRAAAG</sequence>
<feature type="domain" description="Acyl-CoA dehydrogenase/oxidase N-terminal" evidence="4">
    <location>
        <begin position="7"/>
        <end position="87"/>
    </location>
</feature>
<evidence type="ECO:0000259" key="3">
    <source>
        <dbReference type="Pfam" id="PF02770"/>
    </source>
</evidence>
<organism evidence="5 6">
    <name type="scientific">Tepidiforma flava</name>
    <dbReference type="NCBI Taxonomy" id="3004094"/>
    <lineage>
        <taxon>Bacteria</taxon>
        <taxon>Bacillati</taxon>
        <taxon>Chloroflexota</taxon>
        <taxon>Tepidiformia</taxon>
        <taxon>Tepidiformales</taxon>
        <taxon>Tepidiformaceae</taxon>
        <taxon>Tepidiforma</taxon>
    </lineage>
</organism>
<dbReference type="RefSeq" id="WP_270055755.1">
    <property type="nucleotide sequence ID" value="NZ_CP115149.1"/>
</dbReference>
<dbReference type="InterPro" id="IPR006091">
    <property type="entry name" value="Acyl-CoA_Oxase/DH_mid-dom"/>
</dbReference>
<feature type="compositionally biased region" description="Gly residues" evidence="2">
    <location>
        <begin position="190"/>
        <end position="203"/>
    </location>
</feature>
<dbReference type="Proteomes" id="UP001212803">
    <property type="component" value="Chromosome"/>
</dbReference>
<dbReference type="Pfam" id="PF02771">
    <property type="entry name" value="Acyl-CoA_dh_N"/>
    <property type="match status" value="1"/>
</dbReference>
<dbReference type="InterPro" id="IPR037069">
    <property type="entry name" value="AcylCoA_DH/ox_N_sf"/>
</dbReference>